<dbReference type="InterPro" id="IPR036520">
    <property type="entry name" value="UPF0759_sf"/>
</dbReference>
<dbReference type="PANTHER" id="PTHR30348:SF9">
    <property type="entry name" value="UPF0759 PROTEIN YECE"/>
    <property type="match status" value="1"/>
</dbReference>
<dbReference type="RefSeq" id="WP_237869888.1">
    <property type="nucleotide sequence ID" value="NZ_JAKLTR010000003.1"/>
</dbReference>
<dbReference type="Proteomes" id="UP001165367">
    <property type="component" value="Unassembled WGS sequence"/>
</dbReference>
<dbReference type="Pfam" id="PF01904">
    <property type="entry name" value="DUF72"/>
    <property type="match status" value="1"/>
</dbReference>
<dbReference type="Gene3D" id="3.20.20.410">
    <property type="entry name" value="Protein of unknown function UPF0759"/>
    <property type="match status" value="1"/>
</dbReference>
<evidence type="ECO:0000313" key="2">
    <source>
        <dbReference type="Proteomes" id="UP001165367"/>
    </source>
</evidence>
<dbReference type="PANTHER" id="PTHR30348">
    <property type="entry name" value="UNCHARACTERIZED PROTEIN YECE"/>
    <property type="match status" value="1"/>
</dbReference>
<reference evidence="1" key="1">
    <citation type="submission" date="2022-01" db="EMBL/GenBank/DDBJ databases">
        <authorList>
            <person name="Jo J.-H."/>
            <person name="Im W.-T."/>
        </authorList>
    </citation>
    <scope>NUCLEOTIDE SEQUENCE</scope>
    <source>
        <strain evidence="1">NA20</strain>
    </source>
</reference>
<name>A0ABS9KNM6_9BACT</name>
<gene>
    <name evidence="1" type="ORF">LZZ85_06590</name>
</gene>
<keyword evidence="2" id="KW-1185">Reference proteome</keyword>
<dbReference type="InterPro" id="IPR002763">
    <property type="entry name" value="DUF72"/>
</dbReference>
<proteinExistence type="predicted"/>
<organism evidence="1 2">
    <name type="scientific">Terrimonas ginsenosidimutans</name>
    <dbReference type="NCBI Taxonomy" id="2908004"/>
    <lineage>
        <taxon>Bacteria</taxon>
        <taxon>Pseudomonadati</taxon>
        <taxon>Bacteroidota</taxon>
        <taxon>Chitinophagia</taxon>
        <taxon>Chitinophagales</taxon>
        <taxon>Chitinophagaceae</taxon>
        <taxon>Terrimonas</taxon>
    </lineage>
</organism>
<dbReference type="SUPFAM" id="SSF117396">
    <property type="entry name" value="TM1631-like"/>
    <property type="match status" value="1"/>
</dbReference>
<dbReference type="EMBL" id="JAKLTR010000003">
    <property type="protein sequence ID" value="MCG2613940.1"/>
    <property type="molecule type" value="Genomic_DNA"/>
</dbReference>
<evidence type="ECO:0000313" key="1">
    <source>
        <dbReference type="EMBL" id="MCG2613940.1"/>
    </source>
</evidence>
<protein>
    <submittedName>
        <fullName evidence="1">DUF72 domain-containing protein</fullName>
    </submittedName>
</protein>
<comment type="caution">
    <text evidence="1">The sequence shown here is derived from an EMBL/GenBank/DDBJ whole genome shotgun (WGS) entry which is preliminary data.</text>
</comment>
<sequence>MEFGRVPEDELKLVDFSLPAEPVSNKKILKGKALKHPKVYFGCAKWGRTEWVGKIYPPKTKEKDFLQHYVEHYNSIELNATHYKIYGEAGISKWAEKAKGKDFKFCPKMYQGVTHRGNLKGKDFLVNEFFRGIMAFKDHLGPIFVQVSDTFSPKRKDELFDFLKTLPTDLQFFLEVRHPDWFAKPEIQKEMCDTLTSLNMGAVITDTAGRRDCAHMHLTIPKAFIRYVGNSLHPSDYTRIDAWVERMKYWLDHGMKELYFFMHMHDEATSPELTVYLVDKMNKECGLKLIKPRFGDEPPRQTGLFD</sequence>
<accession>A0ABS9KNM6</accession>